<dbReference type="Proteomes" id="UP000595437">
    <property type="component" value="Chromosome 13"/>
</dbReference>
<gene>
    <name evidence="1" type="ORF">FKW44_019129</name>
</gene>
<keyword evidence="2" id="KW-1185">Reference proteome</keyword>
<dbReference type="AlphaFoldDB" id="A0A7T8GVH0"/>
<evidence type="ECO:0000313" key="2">
    <source>
        <dbReference type="Proteomes" id="UP000595437"/>
    </source>
</evidence>
<dbReference type="EMBL" id="CP045902">
    <property type="protein sequence ID" value="QQP38537.1"/>
    <property type="molecule type" value="Genomic_DNA"/>
</dbReference>
<reference evidence="2" key="1">
    <citation type="submission" date="2021-01" db="EMBL/GenBank/DDBJ databases">
        <title>Caligus Genome Assembly.</title>
        <authorList>
            <person name="Gallardo-Escarate C."/>
        </authorList>
    </citation>
    <scope>NUCLEOTIDE SEQUENCE [LARGE SCALE GENOMIC DNA]</scope>
</reference>
<evidence type="ECO:0000313" key="1">
    <source>
        <dbReference type="EMBL" id="QQP38537.1"/>
    </source>
</evidence>
<accession>A0A7T8GVH0</accession>
<name>A0A7T8GVH0_CALRO</name>
<feature type="non-terminal residue" evidence="1">
    <location>
        <position position="66"/>
    </location>
</feature>
<proteinExistence type="predicted"/>
<organism evidence="1 2">
    <name type="scientific">Caligus rogercresseyi</name>
    <name type="common">Sea louse</name>
    <dbReference type="NCBI Taxonomy" id="217165"/>
    <lineage>
        <taxon>Eukaryota</taxon>
        <taxon>Metazoa</taxon>
        <taxon>Ecdysozoa</taxon>
        <taxon>Arthropoda</taxon>
        <taxon>Crustacea</taxon>
        <taxon>Multicrustacea</taxon>
        <taxon>Hexanauplia</taxon>
        <taxon>Copepoda</taxon>
        <taxon>Siphonostomatoida</taxon>
        <taxon>Caligidae</taxon>
        <taxon>Caligus</taxon>
    </lineage>
</organism>
<protein>
    <submittedName>
        <fullName evidence="1">Uncharacterized protein</fullName>
    </submittedName>
</protein>
<sequence length="66" mass="7582">MEQVPQSFMVDLDVDSKNASVAGQALDMCLKLWLLSIPQTLEPLQGFLLFLEQRQVQCTIFLQRKQ</sequence>